<keyword evidence="3" id="KW-1185">Reference proteome</keyword>
<protein>
    <recommendedName>
        <fullName evidence="1">DUF4253 domain-containing protein</fullName>
    </recommendedName>
</protein>
<evidence type="ECO:0000259" key="1">
    <source>
        <dbReference type="Pfam" id="PF14062"/>
    </source>
</evidence>
<accession>A0A919IPG6</accession>
<dbReference type="EMBL" id="BOMH01000037">
    <property type="protein sequence ID" value="GID67138.1"/>
    <property type="molecule type" value="Genomic_DNA"/>
</dbReference>
<proteinExistence type="predicted"/>
<gene>
    <name evidence="2" type="ORF">Acy02nite_50190</name>
</gene>
<evidence type="ECO:0000313" key="2">
    <source>
        <dbReference type="EMBL" id="GID67138.1"/>
    </source>
</evidence>
<feature type="domain" description="DUF4253" evidence="1">
    <location>
        <begin position="172"/>
        <end position="271"/>
    </location>
</feature>
<dbReference type="Pfam" id="PF14062">
    <property type="entry name" value="DUF4253"/>
    <property type="match status" value="1"/>
</dbReference>
<dbReference type="AlphaFoldDB" id="A0A919IPG6"/>
<reference evidence="2" key="1">
    <citation type="submission" date="2021-01" db="EMBL/GenBank/DDBJ databases">
        <title>Whole genome shotgun sequence of Actinoplanes cyaneus NBRC 14990.</title>
        <authorList>
            <person name="Komaki H."/>
            <person name="Tamura T."/>
        </authorList>
    </citation>
    <scope>NUCLEOTIDE SEQUENCE</scope>
    <source>
        <strain evidence="2">NBRC 14990</strain>
    </source>
</reference>
<dbReference type="InterPro" id="IPR025349">
    <property type="entry name" value="DUF4253"/>
</dbReference>
<sequence length="276" mass="30502">MAMEMNDPKQVMTALRGTALEGHEVQEGPSGTLVVEGPDSTAMLPLWRAAREAVPVTGRWPVMTDFEDLKPEPTPEEGAAFAAAAQTSDPWTIFGDPRGDYEAWQITDYLDACLGSGAGRRDDPRLTGITQGGLDRWVYEQMLADPALAARGMARAAQLSSTKNWYSDSDVRLVLLPTPAQWLAPQWLFYYGAERDRGPEALGAAILRWEQRWGAQLVASWGTMLQFLATRPPVDPEDAWQLAGELMTVGSSLQHERWELALALPHGDAWFVHCRP</sequence>
<evidence type="ECO:0000313" key="3">
    <source>
        <dbReference type="Proteomes" id="UP000619479"/>
    </source>
</evidence>
<dbReference type="RefSeq" id="WP_203744517.1">
    <property type="nucleotide sequence ID" value="NZ_BAAAUC010000004.1"/>
</dbReference>
<dbReference type="Proteomes" id="UP000619479">
    <property type="component" value="Unassembled WGS sequence"/>
</dbReference>
<organism evidence="2 3">
    <name type="scientific">Actinoplanes cyaneus</name>
    <dbReference type="NCBI Taxonomy" id="52696"/>
    <lineage>
        <taxon>Bacteria</taxon>
        <taxon>Bacillati</taxon>
        <taxon>Actinomycetota</taxon>
        <taxon>Actinomycetes</taxon>
        <taxon>Micromonosporales</taxon>
        <taxon>Micromonosporaceae</taxon>
        <taxon>Actinoplanes</taxon>
    </lineage>
</organism>
<comment type="caution">
    <text evidence="2">The sequence shown here is derived from an EMBL/GenBank/DDBJ whole genome shotgun (WGS) entry which is preliminary data.</text>
</comment>
<name>A0A919IPG6_9ACTN</name>